<evidence type="ECO:0000313" key="11">
    <source>
        <dbReference type="Proteomes" id="UP000198718"/>
    </source>
</evidence>
<protein>
    <submittedName>
        <fullName evidence="10">Glycoside/pentoside/hexuronide:cation symporter, GPH family</fullName>
    </submittedName>
</protein>
<dbReference type="PROSITE" id="PS50850">
    <property type="entry name" value="MFS"/>
    <property type="match status" value="1"/>
</dbReference>
<feature type="transmembrane region" description="Helical" evidence="8">
    <location>
        <begin position="311"/>
        <end position="329"/>
    </location>
</feature>
<feature type="domain" description="Major facilitator superfamily (MFS) profile" evidence="9">
    <location>
        <begin position="1"/>
        <end position="447"/>
    </location>
</feature>
<dbReference type="STRING" id="393762.SAMN05660472_00700"/>
<sequence length="475" mass="53320">MEKIMGGKRKRLSFFTKAGYGSASMADTIFYDFVFVFFLFFLTDIAGISPAFAGTIAFVGVLWDAITDPLAGFVSDNTKSKYGRRRPYIIGSVIPLIITLTLMFTKVNFSTIGMNIYYIIITMAFWLAYKAFFIPYSALGAELTNDYHERTSLRSYATIFNYVGLLAGGALPLVLVDFFQGLGYEPATAWQYTALTLSIVAGATIVITWFSTKGKELDIELLHKESTSREGFVKTIKQLFKIKAYKFILLASMFFMASYSIFNSNLIYFSTYKLGIGEIEMAGIFLIFTIVSFFFIPVVTAFSSKIGKRKTYIWGMISAGIACCLFRFINIETIFMTIVYSIIYVIGNVVYWTLIYALIYDVCELDEFISGQQRAGMVSSYGSFVGKLGCAIGMQILGLVLHLAGYNPEALEQTPKTMNAIESAFTIVPGIFLILSGLLLIFYPISQERYERLVEALELKRQGKEYTTEGFEELL</sequence>
<evidence type="ECO:0000256" key="2">
    <source>
        <dbReference type="ARBA" id="ARBA00022448"/>
    </source>
</evidence>
<dbReference type="Proteomes" id="UP000198718">
    <property type="component" value="Unassembled WGS sequence"/>
</dbReference>
<dbReference type="PROSITE" id="PS00872">
    <property type="entry name" value="NA_GALACTOSIDE_SYMP"/>
    <property type="match status" value="1"/>
</dbReference>
<reference evidence="10 11" key="1">
    <citation type="submission" date="2016-10" db="EMBL/GenBank/DDBJ databases">
        <authorList>
            <person name="de Groot N.N."/>
        </authorList>
    </citation>
    <scope>NUCLEOTIDE SEQUENCE [LARGE SCALE GENOMIC DNA]</scope>
    <source>
        <strain evidence="10 11">DSM 18346</strain>
    </source>
</reference>
<feature type="transmembrane region" description="Helical" evidence="8">
    <location>
        <begin position="341"/>
        <end position="363"/>
    </location>
</feature>
<evidence type="ECO:0000256" key="1">
    <source>
        <dbReference type="ARBA" id="ARBA00004651"/>
    </source>
</evidence>
<evidence type="ECO:0000256" key="7">
    <source>
        <dbReference type="ARBA" id="ARBA00023136"/>
    </source>
</evidence>
<dbReference type="GO" id="GO:0008643">
    <property type="term" value="P:carbohydrate transport"/>
    <property type="evidence" value="ECO:0007669"/>
    <property type="project" value="InterPro"/>
</dbReference>
<accession>A0A1G8Z0F1</accession>
<dbReference type="AlphaFoldDB" id="A0A1G8Z0F1"/>
<dbReference type="SUPFAM" id="SSF103473">
    <property type="entry name" value="MFS general substrate transporter"/>
    <property type="match status" value="1"/>
</dbReference>
<dbReference type="OrthoDB" id="9764596at2"/>
<evidence type="ECO:0000256" key="6">
    <source>
        <dbReference type="ARBA" id="ARBA00022989"/>
    </source>
</evidence>
<feature type="transmembrane region" description="Helical" evidence="8">
    <location>
        <begin position="282"/>
        <end position="304"/>
    </location>
</feature>
<keyword evidence="6 8" id="KW-1133">Transmembrane helix</keyword>
<dbReference type="CDD" id="cd17332">
    <property type="entry name" value="MFS_MelB_like"/>
    <property type="match status" value="1"/>
</dbReference>
<feature type="transmembrane region" description="Helical" evidence="8">
    <location>
        <begin position="116"/>
        <end position="139"/>
    </location>
</feature>
<dbReference type="PANTHER" id="PTHR11328:SF24">
    <property type="entry name" value="MAJOR FACILITATOR SUPERFAMILY (MFS) PROFILE DOMAIN-CONTAINING PROTEIN"/>
    <property type="match status" value="1"/>
</dbReference>
<dbReference type="GO" id="GO:0006814">
    <property type="term" value="P:sodium ion transport"/>
    <property type="evidence" value="ECO:0007669"/>
    <property type="project" value="InterPro"/>
</dbReference>
<feature type="transmembrane region" description="Helical" evidence="8">
    <location>
        <begin position="87"/>
        <end position="104"/>
    </location>
</feature>
<dbReference type="PANTHER" id="PTHR11328">
    <property type="entry name" value="MAJOR FACILITATOR SUPERFAMILY DOMAIN-CONTAINING PROTEIN"/>
    <property type="match status" value="1"/>
</dbReference>
<comment type="subcellular location">
    <subcellularLocation>
        <location evidence="1">Cell membrane</location>
        <topology evidence="1">Multi-pass membrane protein</topology>
    </subcellularLocation>
</comment>
<feature type="transmembrane region" description="Helical" evidence="8">
    <location>
        <begin position="424"/>
        <end position="443"/>
    </location>
</feature>
<evidence type="ECO:0000256" key="4">
    <source>
        <dbReference type="ARBA" id="ARBA00022692"/>
    </source>
</evidence>
<evidence type="ECO:0000313" key="10">
    <source>
        <dbReference type="EMBL" id="SDK08568.1"/>
    </source>
</evidence>
<evidence type="ECO:0000256" key="3">
    <source>
        <dbReference type="ARBA" id="ARBA00022475"/>
    </source>
</evidence>
<feature type="transmembrane region" description="Helical" evidence="8">
    <location>
        <begin position="384"/>
        <end position="404"/>
    </location>
</feature>
<evidence type="ECO:0000259" key="9">
    <source>
        <dbReference type="PROSITE" id="PS50850"/>
    </source>
</evidence>
<feature type="transmembrane region" description="Helical" evidence="8">
    <location>
        <begin position="189"/>
        <end position="210"/>
    </location>
</feature>
<organism evidence="10 11">
    <name type="scientific">Natronincola ferrireducens</name>
    <dbReference type="NCBI Taxonomy" id="393762"/>
    <lineage>
        <taxon>Bacteria</taxon>
        <taxon>Bacillati</taxon>
        <taxon>Bacillota</taxon>
        <taxon>Clostridia</taxon>
        <taxon>Peptostreptococcales</taxon>
        <taxon>Natronincolaceae</taxon>
        <taxon>Natronincola</taxon>
    </lineage>
</organism>
<evidence type="ECO:0000256" key="8">
    <source>
        <dbReference type="SAM" id="Phobius"/>
    </source>
</evidence>
<proteinExistence type="predicted"/>
<keyword evidence="4 8" id="KW-0812">Transmembrane</keyword>
<keyword evidence="2" id="KW-0813">Transport</keyword>
<dbReference type="InterPro" id="IPR018043">
    <property type="entry name" value="Na/Gal_symport_CS"/>
</dbReference>
<keyword evidence="5" id="KW-0769">Symport</keyword>
<dbReference type="InterPro" id="IPR039672">
    <property type="entry name" value="MFS_2"/>
</dbReference>
<keyword evidence="7 8" id="KW-0472">Membrane</keyword>
<name>A0A1G8Z0F1_9FIRM</name>
<evidence type="ECO:0000256" key="5">
    <source>
        <dbReference type="ARBA" id="ARBA00022847"/>
    </source>
</evidence>
<dbReference type="GO" id="GO:0015293">
    <property type="term" value="F:symporter activity"/>
    <property type="evidence" value="ECO:0007669"/>
    <property type="project" value="UniProtKB-KW"/>
</dbReference>
<dbReference type="InterPro" id="IPR020846">
    <property type="entry name" value="MFS_dom"/>
</dbReference>
<dbReference type="Gene3D" id="1.20.1250.20">
    <property type="entry name" value="MFS general substrate transporter like domains"/>
    <property type="match status" value="2"/>
</dbReference>
<dbReference type="InterPro" id="IPR036259">
    <property type="entry name" value="MFS_trans_sf"/>
</dbReference>
<feature type="transmembrane region" description="Helical" evidence="8">
    <location>
        <begin position="48"/>
        <end position="66"/>
    </location>
</feature>
<dbReference type="GO" id="GO:0005886">
    <property type="term" value="C:plasma membrane"/>
    <property type="evidence" value="ECO:0007669"/>
    <property type="project" value="UniProtKB-SubCell"/>
</dbReference>
<feature type="transmembrane region" description="Helical" evidence="8">
    <location>
        <begin position="159"/>
        <end position="183"/>
    </location>
</feature>
<dbReference type="InterPro" id="IPR001927">
    <property type="entry name" value="Na/Gal_symport"/>
</dbReference>
<gene>
    <name evidence="10" type="ORF">SAMN05660472_00700</name>
</gene>
<dbReference type="NCBIfam" id="TIGR00792">
    <property type="entry name" value="gph"/>
    <property type="match status" value="1"/>
</dbReference>
<feature type="transmembrane region" description="Helical" evidence="8">
    <location>
        <begin position="20"/>
        <end position="42"/>
    </location>
</feature>
<dbReference type="Pfam" id="PF13347">
    <property type="entry name" value="MFS_2"/>
    <property type="match status" value="1"/>
</dbReference>
<keyword evidence="11" id="KW-1185">Reference proteome</keyword>
<dbReference type="EMBL" id="FNFP01000001">
    <property type="protein sequence ID" value="SDK08568.1"/>
    <property type="molecule type" value="Genomic_DNA"/>
</dbReference>
<feature type="transmembrane region" description="Helical" evidence="8">
    <location>
        <begin position="244"/>
        <end position="262"/>
    </location>
</feature>
<keyword evidence="3" id="KW-1003">Cell membrane</keyword>
<dbReference type="RefSeq" id="WP_090550328.1">
    <property type="nucleotide sequence ID" value="NZ_FNFP01000001.1"/>
</dbReference>